<evidence type="ECO:0000313" key="2">
    <source>
        <dbReference type="Proteomes" id="UP000032430"/>
    </source>
</evidence>
<gene>
    <name evidence="1" type="ORF">LFA_3433</name>
</gene>
<keyword evidence="2" id="KW-1185">Reference proteome</keyword>
<reference evidence="2" key="1">
    <citation type="submission" date="2014-09" db="EMBL/GenBank/DDBJ databases">
        <authorList>
            <person name="Gomez-Valero L."/>
        </authorList>
    </citation>
    <scope>NUCLEOTIDE SEQUENCE [LARGE SCALE GENOMIC DNA]</scope>
    <source>
        <strain evidence="2">ATCC700992</strain>
    </source>
</reference>
<dbReference type="AlphaFoldDB" id="A0A098G9T6"/>
<dbReference type="OrthoDB" id="5289073at2"/>
<dbReference type="HOGENOM" id="CLU_806075_0_0_6"/>
<name>A0A098G9T6_9GAMM</name>
<protein>
    <submittedName>
        <fullName evidence="1">Uncharacterized protein</fullName>
    </submittedName>
</protein>
<dbReference type="EMBL" id="LN614827">
    <property type="protein sequence ID" value="CEG58765.1"/>
    <property type="molecule type" value="Genomic_DNA"/>
</dbReference>
<accession>A0A098G9T6</accession>
<sequence length="344" mass="37366">MSNQLQMFVRGTDGNLWLETGPFGDVQRTIATRTQIDANVSNLYSQAGVNRIWRTPFQAINPGEVYVLGSDDNLWLEHAPFGAVPPSRIHVDANVSTFQAVDLGTILVLGTDGNLWLETAPFGNVPPHRQQIDGNVQAFQALDMNTIFVLGTDGNLWLETAPFGKQIPPLRQQVDGNVIQFWAMDSGTVYVLGSDLNFWYEPGPFGNLDITTSIRTQIASNVNDFQPLRLSTDGGEGGGVNGGLADVVFFLKHDGSLWLAQGPYEGPDKTSQTSHLICNNAVAFDAQDPSSLVVIDGNQNLWLMGAPFDAQNTLQVDGNVNSCFPLFPKMNLIGGAISFRGTHS</sequence>
<organism evidence="1 2">
    <name type="scientific">Legionella fallonii LLAP-10</name>
    <dbReference type="NCBI Taxonomy" id="1212491"/>
    <lineage>
        <taxon>Bacteria</taxon>
        <taxon>Pseudomonadati</taxon>
        <taxon>Pseudomonadota</taxon>
        <taxon>Gammaproteobacteria</taxon>
        <taxon>Legionellales</taxon>
        <taxon>Legionellaceae</taxon>
        <taxon>Legionella</taxon>
    </lineage>
</organism>
<dbReference type="KEGG" id="lfa:LFA_3433"/>
<dbReference type="Proteomes" id="UP000032430">
    <property type="component" value="Chromosome I"/>
</dbReference>
<proteinExistence type="predicted"/>
<evidence type="ECO:0000313" key="1">
    <source>
        <dbReference type="EMBL" id="CEG58765.1"/>
    </source>
</evidence>
<dbReference type="RefSeq" id="WP_045097012.1">
    <property type="nucleotide sequence ID" value="NZ_LN614827.1"/>
</dbReference>